<dbReference type="Proteomes" id="UP000181980">
    <property type="component" value="Unassembled WGS sequence"/>
</dbReference>
<keyword evidence="2" id="KW-1133">Transmembrane helix</keyword>
<accession>A0A1H5PTN7</accession>
<feature type="transmembrane region" description="Helical" evidence="2">
    <location>
        <begin position="43"/>
        <end position="61"/>
    </location>
</feature>
<proteinExistence type="predicted"/>
<keyword evidence="2" id="KW-0472">Membrane</keyword>
<evidence type="ECO:0000256" key="1">
    <source>
        <dbReference type="SAM" id="MobiDB-lite"/>
    </source>
</evidence>
<dbReference type="EMBL" id="FNUC01000004">
    <property type="protein sequence ID" value="SEF16994.1"/>
    <property type="molecule type" value="Genomic_DNA"/>
</dbReference>
<evidence type="ECO:0000313" key="4">
    <source>
        <dbReference type="Proteomes" id="UP000181980"/>
    </source>
</evidence>
<reference evidence="4" key="1">
    <citation type="submission" date="2016-10" db="EMBL/GenBank/DDBJ databases">
        <authorList>
            <person name="Varghese N."/>
            <person name="Submissions S."/>
        </authorList>
    </citation>
    <scope>NUCLEOTIDE SEQUENCE [LARGE SCALE GENOMIC DNA]</scope>
    <source>
        <strain evidence="4">DSM 45237</strain>
    </source>
</reference>
<dbReference type="AlphaFoldDB" id="A0A1H5PTN7"/>
<feature type="compositionally biased region" description="Low complexity" evidence="1">
    <location>
        <begin position="295"/>
        <end position="314"/>
    </location>
</feature>
<organism evidence="3 4">
    <name type="scientific">Jiangella alba</name>
    <dbReference type="NCBI Taxonomy" id="561176"/>
    <lineage>
        <taxon>Bacteria</taxon>
        <taxon>Bacillati</taxon>
        <taxon>Actinomycetota</taxon>
        <taxon>Actinomycetes</taxon>
        <taxon>Jiangellales</taxon>
        <taxon>Jiangellaceae</taxon>
        <taxon>Jiangella</taxon>
    </lineage>
</organism>
<keyword evidence="4" id="KW-1185">Reference proteome</keyword>
<evidence type="ECO:0000313" key="3">
    <source>
        <dbReference type="EMBL" id="SEF16994.1"/>
    </source>
</evidence>
<dbReference type="RefSeq" id="WP_069112498.1">
    <property type="nucleotide sequence ID" value="NZ_FNUC01000004.1"/>
</dbReference>
<feature type="region of interest" description="Disordered" evidence="1">
    <location>
        <begin position="19"/>
        <end position="38"/>
    </location>
</feature>
<protein>
    <submittedName>
        <fullName evidence="3">Uncharacterized protein</fullName>
    </submittedName>
</protein>
<gene>
    <name evidence="3" type="ORF">SAMN04488561_5645</name>
</gene>
<keyword evidence="2" id="KW-0812">Transmembrane</keyword>
<feature type="region of interest" description="Disordered" evidence="1">
    <location>
        <begin position="277"/>
        <end position="324"/>
    </location>
</feature>
<sequence>MTAGPDDELGRRLTGLSADLDGVSLPGPSAARRRGARRTRHQVTGGVLAGVAAVAAGVLVINPAGLGTSPEPAPPASLSTLTTEAPTTAATDLGDALLTADDVAAATQTDGWQRQDERLTGLSCDPGDELPRISAITERADVTFAAPDGLAVRQDLARFGADPSLQGLWDQLQTCLPDRGADDLPVVTDEYALDGVGDEGLMVRYYVDPSVPGSEAVTISLVRYQDLVSVTARAEPQENTAGGEIDTALPVAAAERMCSTVFGTSCVSDPALADLAGTGVGAGPGPGASDEPTEAPTGDPTGDATGDPPTGDPTMPEYGPHELADDPFLTEADVATVGTATGFVRRPEMDIDFGAAPCLQDPMDYGAITVAALGYNHDLDASLYEWVGLLPDADAAFRAVAAHTSLPEQCGDVGADRVQTVGEPVAVDVAGADDAVVWAVRNDPGPDDQGSEWTTANVGIARAGNIVVAVGFTGMGDPSGGDWPGVADGLLASALERAVG</sequence>
<dbReference type="STRING" id="561176.SAMN04488561_5645"/>
<name>A0A1H5PTN7_9ACTN</name>
<dbReference type="OrthoDB" id="5174799at2"/>
<evidence type="ECO:0000256" key="2">
    <source>
        <dbReference type="SAM" id="Phobius"/>
    </source>
</evidence>